<dbReference type="PANTHER" id="PTHR21174">
    <property type="match status" value="1"/>
</dbReference>
<gene>
    <name evidence="1" type="ORF">HHL20_02535</name>
</gene>
<dbReference type="InterPro" id="IPR009218">
    <property type="entry name" value="HD_phosphohydro"/>
</dbReference>
<dbReference type="PANTHER" id="PTHR21174:SF0">
    <property type="entry name" value="HD PHOSPHOHYDROLASE FAMILY PROTEIN-RELATED"/>
    <property type="match status" value="1"/>
</dbReference>
<evidence type="ECO:0000313" key="2">
    <source>
        <dbReference type="Proteomes" id="UP000552615"/>
    </source>
</evidence>
<comment type="caution">
    <text evidence="1">The sequence shown here is derived from an EMBL/GenBank/DDBJ whole genome shotgun (WGS) entry which is preliminary data.</text>
</comment>
<name>A0A7Y0FHA5_9FLAO</name>
<dbReference type="EMBL" id="JABBGF010000001">
    <property type="protein sequence ID" value="NML56213.1"/>
    <property type="molecule type" value="Genomic_DNA"/>
</dbReference>
<sequence>MQLKERFSLFCLHYTQDQHLIESLWMEIEKKYSEKGRYYHNSEHLENMFRELNNVTAALEDYTTIAFSVFYHDVIYNASSKSNEEKSADFAEKHLRQIGAEEGFIEKVSRQIIATKFNQESGDADTNYLVDADLSILGQKPEKYLDYNQKVRKEYSIYPDFLYNPGRKKVLQHFLESESIFKTEYFKEKYEEQARKNITSEIEYLNFG</sequence>
<reference evidence="1 2" key="1">
    <citation type="submission" date="2020-04" db="EMBL/GenBank/DDBJ databases">
        <title>Chryseobacterium sp. RJ-7-14 sp. nov., isolated from Jeju soil.</title>
        <authorList>
            <person name="Dahal R.H."/>
            <person name="Chaudhary D.K."/>
        </authorList>
    </citation>
    <scope>NUCLEOTIDE SEQUENCE [LARGE SCALE GENOMIC DNA]</scope>
    <source>
        <strain evidence="1 2">RJ-7-14</strain>
    </source>
</reference>
<evidence type="ECO:0008006" key="3">
    <source>
        <dbReference type="Google" id="ProtNLM"/>
    </source>
</evidence>
<dbReference type="SUPFAM" id="SSF109604">
    <property type="entry name" value="HD-domain/PDEase-like"/>
    <property type="match status" value="1"/>
</dbReference>
<proteinExistence type="predicted"/>
<protein>
    <recommendedName>
        <fullName evidence="3">Metal-dependent HD superfamily phosphohydrolase</fullName>
    </recommendedName>
</protein>
<evidence type="ECO:0000313" key="1">
    <source>
        <dbReference type="EMBL" id="NML56213.1"/>
    </source>
</evidence>
<dbReference type="AlphaFoldDB" id="A0A7Y0FHA5"/>
<accession>A0A7Y0FHA5</accession>
<dbReference type="Gene3D" id="1.10.3210.10">
    <property type="entry name" value="Hypothetical protein af1432"/>
    <property type="match status" value="1"/>
</dbReference>
<dbReference type="PIRSF" id="PIRSF035170">
    <property type="entry name" value="HD_phosphohydro"/>
    <property type="match status" value="1"/>
</dbReference>
<keyword evidence="2" id="KW-1185">Reference proteome</keyword>
<organism evidence="1 2">
    <name type="scientific">Chryseobacterium cheonjiense</name>
    <dbReference type="NCBI Taxonomy" id="2728845"/>
    <lineage>
        <taxon>Bacteria</taxon>
        <taxon>Pseudomonadati</taxon>
        <taxon>Bacteroidota</taxon>
        <taxon>Flavobacteriia</taxon>
        <taxon>Flavobacteriales</taxon>
        <taxon>Weeksellaceae</taxon>
        <taxon>Chryseobacterium group</taxon>
        <taxon>Chryseobacterium</taxon>
    </lineage>
</organism>
<dbReference type="RefSeq" id="WP_169229620.1">
    <property type="nucleotide sequence ID" value="NZ_JABBGF010000001.1"/>
</dbReference>
<dbReference type="Proteomes" id="UP000552615">
    <property type="component" value="Unassembled WGS sequence"/>
</dbReference>